<dbReference type="PANTHER" id="PTHR45796">
    <property type="entry name" value="FORKHEAD BOX P, ISOFORM C"/>
    <property type="match status" value="1"/>
</dbReference>
<dbReference type="Gene3D" id="1.20.5.340">
    <property type="match status" value="1"/>
</dbReference>
<keyword evidence="9" id="KW-1185">Reference proteome</keyword>
<dbReference type="InterPro" id="IPR036390">
    <property type="entry name" value="WH_DNA-bd_sf"/>
</dbReference>
<dbReference type="GO" id="GO:0005634">
    <property type="term" value="C:nucleus"/>
    <property type="evidence" value="ECO:0007669"/>
    <property type="project" value="UniProtKB-SubCell"/>
</dbReference>
<reference evidence="10" key="1">
    <citation type="submission" date="2025-08" db="UniProtKB">
        <authorList>
            <consortium name="RefSeq"/>
        </authorList>
    </citation>
    <scope>IDENTIFICATION</scope>
    <source>
        <strain evidence="10">15085-1641.00</strain>
        <tissue evidence="10">Whole body</tissue>
    </source>
</reference>
<dbReference type="RefSeq" id="XP_023172914.1">
    <property type="nucleotide sequence ID" value="XM_023317146.2"/>
</dbReference>
<dbReference type="AlphaFoldDB" id="A0A6J1M1R6"/>
<protein>
    <submittedName>
        <fullName evidence="10">Forkhead box protein P1</fullName>
    </submittedName>
</protein>
<dbReference type="CTD" id="41182"/>
<dbReference type="PANTHER" id="PTHR45796:SF4">
    <property type="entry name" value="FORKHEAD BOX P, ISOFORM C"/>
    <property type="match status" value="1"/>
</dbReference>
<feature type="DNA-binding region" description="Fork-head" evidence="6">
    <location>
        <begin position="330"/>
        <end position="375"/>
    </location>
</feature>
<dbReference type="GO" id="GO:0000978">
    <property type="term" value="F:RNA polymerase II cis-regulatory region sequence-specific DNA binding"/>
    <property type="evidence" value="ECO:0007669"/>
    <property type="project" value="TreeGrafter"/>
</dbReference>
<keyword evidence="2" id="KW-0805">Transcription regulation</keyword>
<evidence type="ECO:0000256" key="4">
    <source>
        <dbReference type="ARBA" id="ARBA00023163"/>
    </source>
</evidence>
<dbReference type="SUPFAM" id="SSF46785">
    <property type="entry name" value="Winged helix' DNA-binding domain"/>
    <property type="match status" value="1"/>
</dbReference>
<dbReference type="FunFam" id="1.20.5.340:FF:000005">
    <property type="entry name" value="Forkhead box P1, isoform CRA_f"/>
    <property type="match status" value="1"/>
</dbReference>
<proteinExistence type="predicted"/>
<evidence type="ECO:0000259" key="8">
    <source>
        <dbReference type="PROSITE" id="PS50039"/>
    </source>
</evidence>
<feature type="domain" description="Fork-head" evidence="8">
    <location>
        <begin position="330"/>
        <end position="375"/>
    </location>
</feature>
<dbReference type="GeneID" id="111600841"/>
<name>A0A6J1M1R6_DROHY</name>
<feature type="region of interest" description="Disordered" evidence="7">
    <location>
        <begin position="1"/>
        <end position="23"/>
    </location>
</feature>
<evidence type="ECO:0000313" key="9">
    <source>
        <dbReference type="Proteomes" id="UP000504633"/>
    </source>
</evidence>
<evidence type="ECO:0000256" key="6">
    <source>
        <dbReference type="PROSITE-ProRule" id="PRU00089"/>
    </source>
</evidence>
<dbReference type="OMA" id="NIGYNAI"/>
<dbReference type="Pfam" id="PF00250">
    <property type="entry name" value="Forkhead"/>
    <property type="match status" value="1"/>
</dbReference>
<dbReference type="KEGG" id="dhe:111600841"/>
<evidence type="ECO:0000256" key="2">
    <source>
        <dbReference type="ARBA" id="ARBA00023015"/>
    </source>
</evidence>
<keyword evidence="3 6" id="KW-0238">DNA-binding</keyword>
<dbReference type="InterPro" id="IPR032354">
    <property type="entry name" value="FOXP-CC"/>
</dbReference>
<evidence type="ECO:0000256" key="3">
    <source>
        <dbReference type="ARBA" id="ARBA00023125"/>
    </source>
</evidence>
<dbReference type="Pfam" id="PF16159">
    <property type="entry name" value="FOXP-CC"/>
    <property type="match status" value="1"/>
</dbReference>
<organism evidence="9 10">
    <name type="scientific">Drosophila hydei</name>
    <name type="common">Fruit fly</name>
    <dbReference type="NCBI Taxonomy" id="7224"/>
    <lineage>
        <taxon>Eukaryota</taxon>
        <taxon>Metazoa</taxon>
        <taxon>Ecdysozoa</taxon>
        <taxon>Arthropoda</taxon>
        <taxon>Hexapoda</taxon>
        <taxon>Insecta</taxon>
        <taxon>Pterygota</taxon>
        <taxon>Neoptera</taxon>
        <taxon>Endopterygota</taxon>
        <taxon>Diptera</taxon>
        <taxon>Brachycera</taxon>
        <taxon>Muscomorpha</taxon>
        <taxon>Ephydroidea</taxon>
        <taxon>Drosophilidae</taxon>
        <taxon>Drosophila</taxon>
    </lineage>
</organism>
<accession>A0A6J1M1R6</accession>
<dbReference type="PRINTS" id="PR00053">
    <property type="entry name" value="FORKHEAD"/>
</dbReference>
<dbReference type="SMART" id="SM00339">
    <property type="entry name" value="FH"/>
    <property type="match status" value="1"/>
</dbReference>
<dbReference type="InterPro" id="IPR001766">
    <property type="entry name" value="Fork_head_dom"/>
</dbReference>
<gene>
    <name evidence="10" type="primary">LOC111600841</name>
</gene>
<dbReference type="Gene3D" id="1.10.10.10">
    <property type="entry name" value="Winged helix-like DNA-binding domain superfamily/Winged helix DNA-binding domain"/>
    <property type="match status" value="1"/>
</dbReference>
<sequence>MLRFPDDGFSEDNKASPHMESHHQKEFLSKSLYHMPISSEICTEKIKNNCLQKDGVPNNATYATHIMKSSSPTSSLGESVYVPELVNQIPVSHGQQMHTMTSTTDINFYSFPDFISDQEKNILSDSEKLLRSKENDIYNNEYNHIHDVFAIRKYYHPLFAHGICRWPGCEVDLEDIASFVKHLNSEHALDDRSTAQARVQMQVVSQLESHLQKERDRLQAMMHHLYLSKQLLSPSKIDRKDASGNEINVCSGTSPIVINNVARALYRSHSPNSNNHPIVNSSLSVMKKRSNEKNTFSVTGGLPYMLERAGLDVQHEIQRNREFYKNADVRPPFTYASLIRQAIIDSPDKQLTLNEIYNWFQNTFCYFRRNAATWK</sequence>
<keyword evidence="4" id="KW-0804">Transcription</keyword>
<dbReference type="InterPro" id="IPR050998">
    <property type="entry name" value="FOXP"/>
</dbReference>
<dbReference type="Proteomes" id="UP000504633">
    <property type="component" value="Unplaced"/>
</dbReference>
<keyword evidence="5 6" id="KW-0539">Nucleus</keyword>
<comment type="subcellular location">
    <subcellularLocation>
        <location evidence="1 6">Nucleus</location>
    </subcellularLocation>
</comment>
<dbReference type="GO" id="GO:0000981">
    <property type="term" value="F:DNA-binding transcription factor activity, RNA polymerase II-specific"/>
    <property type="evidence" value="ECO:0007669"/>
    <property type="project" value="TreeGrafter"/>
</dbReference>
<dbReference type="PROSITE" id="PS50039">
    <property type="entry name" value="FORK_HEAD_3"/>
    <property type="match status" value="1"/>
</dbReference>
<evidence type="ECO:0000256" key="7">
    <source>
        <dbReference type="SAM" id="MobiDB-lite"/>
    </source>
</evidence>
<dbReference type="OrthoDB" id="5830876at2759"/>
<dbReference type="InterPro" id="IPR036388">
    <property type="entry name" value="WH-like_DNA-bd_sf"/>
</dbReference>
<evidence type="ECO:0000256" key="5">
    <source>
        <dbReference type="ARBA" id="ARBA00023242"/>
    </source>
</evidence>
<evidence type="ECO:0000256" key="1">
    <source>
        <dbReference type="ARBA" id="ARBA00004123"/>
    </source>
</evidence>
<evidence type="ECO:0000313" key="10">
    <source>
        <dbReference type="RefSeq" id="XP_023172914.1"/>
    </source>
</evidence>